<gene>
    <name evidence="4" type="primary">gldL</name>
    <name evidence="4" type="ORF">FDT66_10640</name>
</gene>
<keyword evidence="5" id="KW-1185">Reference proteome</keyword>
<keyword evidence="1" id="KW-0175">Coiled coil</keyword>
<keyword evidence="2" id="KW-0812">Transmembrane</keyword>
<sequence>MAQSRSYKRTMNFVYGMGAAVVIIGALFKIQHFSIGPLTGGVMLTIGLLVEAAVFAVSAFDAPEDDLDWSKVYPELGEDGFSSDKEQKKLGADGMLSQKLDNLLQEAKIDSTLMESLGNSMKNFQNAAEGLSAASGSVASTNKYNEEMSKAALQMESLNNLYKIQVENSSRQTELNTEVVQNTERLKEQMDALAKNMSSLNGVYGGMLSAMSTK</sequence>
<dbReference type="Pfam" id="PF22827">
    <property type="entry name" value="GldL_N"/>
    <property type="match status" value="1"/>
</dbReference>
<proteinExistence type="predicted"/>
<organism evidence="4 5">
    <name type="scientific">Polaribacter aestuariivivens</name>
    <dbReference type="NCBI Taxonomy" id="2304626"/>
    <lineage>
        <taxon>Bacteria</taxon>
        <taxon>Pseudomonadati</taxon>
        <taxon>Bacteroidota</taxon>
        <taxon>Flavobacteriia</taxon>
        <taxon>Flavobacteriales</taxon>
        <taxon>Flavobacteriaceae</taxon>
    </lineage>
</organism>
<dbReference type="EMBL" id="VANR01000005">
    <property type="protein sequence ID" value="TMM29566.1"/>
    <property type="molecule type" value="Genomic_DNA"/>
</dbReference>
<feature type="transmembrane region" description="Helical" evidence="2">
    <location>
        <begin position="12"/>
        <end position="30"/>
    </location>
</feature>
<accession>A0A5S3N9H4</accession>
<evidence type="ECO:0000259" key="3">
    <source>
        <dbReference type="Pfam" id="PF22827"/>
    </source>
</evidence>
<comment type="caution">
    <text evidence="4">The sequence shown here is derived from an EMBL/GenBank/DDBJ whole genome shotgun (WGS) entry which is preliminary data.</text>
</comment>
<keyword evidence="2" id="KW-1133">Transmembrane helix</keyword>
<keyword evidence="2" id="KW-0472">Membrane</keyword>
<name>A0A5S3N9H4_9FLAO</name>
<dbReference type="RefSeq" id="WP_138536318.1">
    <property type="nucleotide sequence ID" value="NZ_CBDUES010000002.1"/>
</dbReference>
<dbReference type="OrthoDB" id="1466660at2"/>
<dbReference type="Proteomes" id="UP000307140">
    <property type="component" value="Unassembled WGS sequence"/>
</dbReference>
<evidence type="ECO:0000256" key="2">
    <source>
        <dbReference type="SAM" id="Phobius"/>
    </source>
</evidence>
<evidence type="ECO:0000313" key="5">
    <source>
        <dbReference type="Proteomes" id="UP000307140"/>
    </source>
</evidence>
<evidence type="ECO:0000256" key="1">
    <source>
        <dbReference type="SAM" id="Coils"/>
    </source>
</evidence>
<dbReference type="InterPro" id="IPR019852">
    <property type="entry name" value="Motility-assoc_prot_GldL"/>
</dbReference>
<dbReference type="NCBIfam" id="TIGR03513">
    <property type="entry name" value="GldL_gliding"/>
    <property type="match status" value="1"/>
</dbReference>
<feature type="domain" description="Gliding motility protein GldL-like N-terminal" evidence="3">
    <location>
        <begin position="14"/>
        <end position="78"/>
    </location>
</feature>
<feature type="coiled-coil region" evidence="1">
    <location>
        <begin position="141"/>
        <end position="196"/>
    </location>
</feature>
<evidence type="ECO:0000313" key="4">
    <source>
        <dbReference type="EMBL" id="TMM29566.1"/>
    </source>
</evidence>
<dbReference type="AlphaFoldDB" id="A0A5S3N9H4"/>
<dbReference type="InterPro" id="IPR055087">
    <property type="entry name" value="GldL-like_N"/>
</dbReference>
<reference evidence="4 5" key="1">
    <citation type="submission" date="2019-05" db="EMBL/GenBank/DDBJ databases">
        <title>Polaribacter aestuariivivens sp. nov., isolated from a tidal flat.</title>
        <authorList>
            <person name="Yoon J.-H."/>
        </authorList>
    </citation>
    <scope>NUCLEOTIDE SEQUENCE [LARGE SCALE GENOMIC DNA]</scope>
    <source>
        <strain evidence="4 5">DBTF-3</strain>
    </source>
</reference>
<protein>
    <submittedName>
        <fullName evidence="4">Gliding motility protein GldL</fullName>
    </submittedName>
</protein>